<evidence type="ECO:0000313" key="1">
    <source>
        <dbReference type="EMBL" id="CAG9614463.1"/>
    </source>
</evidence>
<keyword evidence="2" id="KW-1185">Reference proteome</keyword>
<protein>
    <recommendedName>
        <fullName evidence="3">DUF2785 domain-containing protein</fullName>
    </recommendedName>
</protein>
<comment type="caution">
    <text evidence="1">The sequence shown here is derived from an EMBL/GenBank/DDBJ whole genome shotgun (WGS) entry which is preliminary data.</text>
</comment>
<proteinExistence type="predicted"/>
<dbReference type="InterPro" id="IPR021247">
    <property type="entry name" value="DUF2785"/>
</dbReference>
<sequence length="274" mass="32084">MMDQYELKQELQHIKNNNYSVPEDVDAYPYAQWMLDYIGSPDAELRDELIYSTLERWITGEVFRQKELRGLLLQALSPDYLFYKIGEKETDSVFKRAFSILIPPLILSVHEKEPFLSEEQLYSVAEQVLEYVYLEQDVRGYVEGKGWAHSTAHAADALDALARTIRNREFSHAILAAVRHKICLHDYLYINFEDERLVTAVMSLRNQGILAQEEWKNWLHSFTVIEEAPAPRNDILVQNIKSFLRSLYFRVLEKEANSEFTIAVLETLKELKKF</sequence>
<organism evidence="1 2">
    <name type="scientific">Bacillus rhizoplanae</name>
    <dbReference type="NCBI Taxonomy" id="2880966"/>
    <lineage>
        <taxon>Bacteria</taxon>
        <taxon>Bacillati</taxon>
        <taxon>Bacillota</taxon>
        <taxon>Bacilli</taxon>
        <taxon>Bacillales</taxon>
        <taxon>Bacillaceae</taxon>
        <taxon>Bacillus</taxon>
    </lineage>
</organism>
<gene>
    <name evidence="1" type="ORF">BACCIP111899_03693</name>
</gene>
<dbReference type="RefSeq" id="WP_230576413.1">
    <property type="nucleotide sequence ID" value="NZ_CAKJTI010000028.1"/>
</dbReference>
<reference evidence="1 2" key="1">
    <citation type="submission" date="2021-10" db="EMBL/GenBank/DDBJ databases">
        <authorList>
            <person name="Criscuolo A."/>
        </authorList>
    </citation>
    <scope>NUCLEOTIDE SEQUENCE [LARGE SCALE GENOMIC DNA]</scope>
    <source>
        <strain evidence="2">CIP 111899</strain>
    </source>
</reference>
<accession>A0ABM8YFK9</accession>
<dbReference type="Pfam" id="PF10978">
    <property type="entry name" value="DUF2785"/>
    <property type="match status" value="1"/>
</dbReference>
<dbReference type="Proteomes" id="UP000789423">
    <property type="component" value="Unassembled WGS sequence"/>
</dbReference>
<evidence type="ECO:0008006" key="3">
    <source>
        <dbReference type="Google" id="ProtNLM"/>
    </source>
</evidence>
<name>A0ABM8YFK9_9BACI</name>
<evidence type="ECO:0000313" key="2">
    <source>
        <dbReference type="Proteomes" id="UP000789423"/>
    </source>
</evidence>
<dbReference type="EMBL" id="CAKJTI010000028">
    <property type="protein sequence ID" value="CAG9614463.1"/>
    <property type="molecule type" value="Genomic_DNA"/>
</dbReference>